<feature type="compositionally biased region" description="Basic residues" evidence="1">
    <location>
        <begin position="791"/>
        <end position="800"/>
    </location>
</feature>
<evidence type="ECO:0000313" key="4">
    <source>
        <dbReference type="Proteomes" id="UP001301769"/>
    </source>
</evidence>
<accession>A0AAN6Y2C7</accession>
<feature type="compositionally biased region" description="Polar residues" evidence="1">
    <location>
        <begin position="828"/>
        <end position="846"/>
    </location>
</feature>
<evidence type="ECO:0000313" key="3">
    <source>
        <dbReference type="EMBL" id="KAK4211353.1"/>
    </source>
</evidence>
<reference evidence="3" key="2">
    <citation type="submission" date="2023-05" db="EMBL/GenBank/DDBJ databases">
        <authorList>
            <consortium name="Lawrence Berkeley National Laboratory"/>
            <person name="Steindorff A."/>
            <person name="Hensen N."/>
            <person name="Bonometti L."/>
            <person name="Westerberg I."/>
            <person name="Brannstrom I.O."/>
            <person name="Guillou S."/>
            <person name="Cros-Aarteil S."/>
            <person name="Calhoun S."/>
            <person name="Haridas S."/>
            <person name="Kuo A."/>
            <person name="Mondo S."/>
            <person name="Pangilinan J."/>
            <person name="Riley R."/>
            <person name="Labutti K."/>
            <person name="Andreopoulos B."/>
            <person name="Lipzen A."/>
            <person name="Chen C."/>
            <person name="Yanf M."/>
            <person name="Daum C."/>
            <person name="Ng V."/>
            <person name="Clum A."/>
            <person name="Ohm R."/>
            <person name="Martin F."/>
            <person name="Silar P."/>
            <person name="Natvig D."/>
            <person name="Lalanne C."/>
            <person name="Gautier V."/>
            <person name="Ament-Velasquez S.L."/>
            <person name="Kruys A."/>
            <person name="Hutchinson M.I."/>
            <person name="Powell A.J."/>
            <person name="Barry K."/>
            <person name="Miller A.N."/>
            <person name="Grigoriev I.V."/>
            <person name="Debuchy R."/>
            <person name="Gladieux P."/>
            <person name="Thoren M.H."/>
            <person name="Johannesson H."/>
        </authorList>
    </citation>
    <scope>NUCLEOTIDE SEQUENCE</scope>
    <source>
        <strain evidence="3">PSN293</strain>
    </source>
</reference>
<comment type="caution">
    <text evidence="3">The sequence shown here is derived from an EMBL/GenBank/DDBJ whole genome shotgun (WGS) entry which is preliminary data.</text>
</comment>
<dbReference type="EMBL" id="MU858151">
    <property type="protein sequence ID" value="KAK4211353.1"/>
    <property type="molecule type" value="Genomic_DNA"/>
</dbReference>
<feature type="transmembrane region" description="Helical" evidence="2">
    <location>
        <begin position="283"/>
        <end position="310"/>
    </location>
</feature>
<keyword evidence="4" id="KW-1185">Reference proteome</keyword>
<dbReference type="Proteomes" id="UP001301769">
    <property type="component" value="Unassembled WGS sequence"/>
</dbReference>
<feature type="compositionally biased region" description="Polar residues" evidence="1">
    <location>
        <begin position="801"/>
        <end position="820"/>
    </location>
</feature>
<keyword evidence="2" id="KW-1133">Transmembrane helix</keyword>
<evidence type="ECO:0000256" key="1">
    <source>
        <dbReference type="SAM" id="MobiDB-lite"/>
    </source>
</evidence>
<feature type="transmembrane region" description="Helical" evidence="2">
    <location>
        <begin position="663"/>
        <end position="685"/>
    </location>
</feature>
<name>A0AAN6Y2C7_9PEZI</name>
<proteinExistence type="predicted"/>
<feature type="transmembrane region" description="Helical" evidence="2">
    <location>
        <begin position="208"/>
        <end position="229"/>
    </location>
</feature>
<evidence type="ECO:0000256" key="2">
    <source>
        <dbReference type="SAM" id="Phobius"/>
    </source>
</evidence>
<gene>
    <name evidence="3" type="ORF">QBC37DRAFT_484706</name>
</gene>
<protein>
    <submittedName>
        <fullName evidence="3">Uncharacterized protein</fullName>
    </submittedName>
</protein>
<organism evidence="3 4">
    <name type="scientific">Rhypophila decipiens</name>
    <dbReference type="NCBI Taxonomy" id="261697"/>
    <lineage>
        <taxon>Eukaryota</taxon>
        <taxon>Fungi</taxon>
        <taxon>Dikarya</taxon>
        <taxon>Ascomycota</taxon>
        <taxon>Pezizomycotina</taxon>
        <taxon>Sordariomycetes</taxon>
        <taxon>Sordariomycetidae</taxon>
        <taxon>Sordariales</taxon>
        <taxon>Naviculisporaceae</taxon>
        <taxon>Rhypophila</taxon>
    </lineage>
</organism>
<keyword evidence="2" id="KW-0472">Membrane</keyword>
<dbReference type="AlphaFoldDB" id="A0AAN6Y2C7"/>
<reference evidence="3" key="1">
    <citation type="journal article" date="2023" name="Mol. Phylogenet. Evol.">
        <title>Genome-scale phylogeny and comparative genomics of the fungal order Sordariales.</title>
        <authorList>
            <person name="Hensen N."/>
            <person name="Bonometti L."/>
            <person name="Westerberg I."/>
            <person name="Brannstrom I.O."/>
            <person name="Guillou S."/>
            <person name="Cros-Aarteil S."/>
            <person name="Calhoun S."/>
            <person name="Haridas S."/>
            <person name="Kuo A."/>
            <person name="Mondo S."/>
            <person name="Pangilinan J."/>
            <person name="Riley R."/>
            <person name="LaButti K."/>
            <person name="Andreopoulos B."/>
            <person name="Lipzen A."/>
            <person name="Chen C."/>
            <person name="Yan M."/>
            <person name="Daum C."/>
            <person name="Ng V."/>
            <person name="Clum A."/>
            <person name="Steindorff A."/>
            <person name="Ohm R.A."/>
            <person name="Martin F."/>
            <person name="Silar P."/>
            <person name="Natvig D.O."/>
            <person name="Lalanne C."/>
            <person name="Gautier V."/>
            <person name="Ament-Velasquez S.L."/>
            <person name="Kruys A."/>
            <person name="Hutchinson M.I."/>
            <person name="Powell A.J."/>
            <person name="Barry K."/>
            <person name="Miller A.N."/>
            <person name="Grigoriev I.V."/>
            <person name="Debuchy R."/>
            <person name="Gladieux P."/>
            <person name="Hiltunen Thoren M."/>
            <person name="Johannesson H."/>
        </authorList>
    </citation>
    <scope>NUCLEOTIDE SEQUENCE</scope>
    <source>
        <strain evidence="3">PSN293</strain>
    </source>
</reference>
<feature type="region of interest" description="Disordered" evidence="1">
    <location>
        <begin position="788"/>
        <end position="857"/>
    </location>
</feature>
<keyword evidence="2" id="KW-0812">Transmembrane</keyword>
<sequence>MHRLVTLCRPAAPRAPKAQLRSIGPFIGPRGLLRPGGCGLAGRPPSCFLALSPQLPLDKRSQWLIDCCAEPPSPPDLHVNGGSTNEAPRVAACQAAVNGAWPMETEIRTPTEWRLACRLCARNRRVEAWVPQGWFQVGVHQSLDVNIGYQRTILQQSPAMNRASLYVSPPSSAYSVLKPFEMPVSNGSIWAISFTAKNGQIVNASLSVIYTFIFAWLWSLVVAATIYFAPHRFSRRRLVALVALRNTSSPLSALQALANFTTESMGCFGPRKLKQASAWRDTLFGLLFAALCFIVIIGGAIMGVFGPAFLQIGNVAPVKGDALFYPRASMALSGEAGRNLRGAASLRALSSVQVFSDAIGPDVVQVTVDEGIAASGSPEQPMYGLNYRYKITGPELGLKGASDLTLSVNGACRTEYGWLDTSFPGPDVDNYTIFGDPNNILAIGLGHPYRTFQPRATFRMVRNNETRLAQARSGNFSYAVMLTSALHNSTSEGTDPWYLTERQQPEDLEYPYRIKRGRPVLSCWHQDTWSCGERSVNGSYNLKSLEPLQVPQVLRDVLGIALANPPIQRLGEDAGTSAILSVQLSLNSKEGILNAQQSSIHQDMQRLILASYISTLNILGDTTRFNPSKEEFENSNWFHNRTKSMQLEGADGFVVFTPEVTTFSLTGLIVAACVAAVLLVMKVALTLKLLFHRNIYAGLYDVDDIDPHLSMSPINKDRWARFRAFSAIHLLRNTYEDGSGVPAKDWGCGDGLPEPREDKPLLLVRCKRGDSGCAGHIATQPGLLDEGRELQHRRRRRRSKLNSISTLLGESDGQYGQNVDNRTDKTESSVTATYYNECSSTGTTPGENAHITDYRPG</sequence>